<dbReference type="EMBL" id="SMMX01000002">
    <property type="protein sequence ID" value="TDA22952.1"/>
    <property type="molecule type" value="Genomic_DNA"/>
</dbReference>
<dbReference type="NCBIfam" id="TIGR00486">
    <property type="entry name" value="YbgI_SA1388"/>
    <property type="match status" value="1"/>
</dbReference>
<evidence type="ECO:0000256" key="4">
    <source>
        <dbReference type="PIRSR" id="PIRSR602678-1"/>
    </source>
</evidence>
<dbReference type="SUPFAM" id="SSF102705">
    <property type="entry name" value="NIF3 (NGG1p interacting factor 3)-like"/>
    <property type="match status" value="1"/>
</dbReference>
<keyword evidence="6" id="KW-1185">Reference proteome</keyword>
<dbReference type="Gene3D" id="3.40.1390.30">
    <property type="entry name" value="NIF3 (NGG1p interacting factor 3)-like"/>
    <property type="match status" value="2"/>
</dbReference>
<dbReference type="Proteomes" id="UP000295710">
    <property type="component" value="Unassembled WGS sequence"/>
</dbReference>
<evidence type="ECO:0000256" key="1">
    <source>
        <dbReference type="ARBA" id="ARBA00006964"/>
    </source>
</evidence>
<accession>A0A4R4FGW5</accession>
<feature type="binding site" evidence="4">
    <location>
        <position position="227"/>
    </location>
    <ligand>
        <name>a divalent metal cation</name>
        <dbReference type="ChEBI" id="CHEBI:60240"/>
        <label>1</label>
    </ligand>
</feature>
<dbReference type="RefSeq" id="WP_132274798.1">
    <property type="nucleotide sequence ID" value="NZ_JAOBST010000006.1"/>
</dbReference>
<evidence type="ECO:0000313" key="6">
    <source>
        <dbReference type="Proteomes" id="UP000295710"/>
    </source>
</evidence>
<dbReference type="PANTHER" id="PTHR13799:SF14">
    <property type="entry name" value="GTP CYCLOHYDROLASE 1 TYPE 2 HOMOLOG"/>
    <property type="match status" value="1"/>
</dbReference>
<proteinExistence type="inferred from homology"/>
<evidence type="ECO:0000256" key="3">
    <source>
        <dbReference type="ARBA" id="ARBA00022723"/>
    </source>
</evidence>
<dbReference type="AlphaFoldDB" id="A0A4R4FGW5"/>
<feature type="binding site" evidence="4">
    <location>
        <position position="103"/>
    </location>
    <ligand>
        <name>a divalent metal cation</name>
        <dbReference type="ChEBI" id="CHEBI:60240"/>
        <label>1</label>
    </ligand>
</feature>
<dbReference type="InterPro" id="IPR002678">
    <property type="entry name" value="DUF34/NIF3"/>
</dbReference>
<keyword evidence="3 4" id="KW-0479">Metal-binding</keyword>
<name>A0A4R4FGW5_9FIRM</name>
<evidence type="ECO:0000313" key="5">
    <source>
        <dbReference type="EMBL" id="TDA22952.1"/>
    </source>
</evidence>
<comment type="caution">
    <text evidence="5">The sequence shown here is derived from an EMBL/GenBank/DDBJ whole genome shotgun (WGS) entry which is preliminary data.</text>
</comment>
<feature type="binding site" evidence="4">
    <location>
        <position position="65"/>
    </location>
    <ligand>
        <name>a divalent metal cation</name>
        <dbReference type="ChEBI" id="CHEBI:60240"/>
        <label>1</label>
    </ligand>
</feature>
<dbReference type="FunFam" id="3.40.1390.30:FF:000001">
    <property type="entry name" value="GTP cyclohydrolase 1 type 2"/>
    <property type="match status" value="1"/>
</dbReference>
<dbReference type="Pfam" id="PF01784">
    <property type="entry name" value="DUF34_NIF3"/>
    <property type="match status" value="1"/>
</dbReference>
<dbReference type="InterPro" id="IPR036069">
    <property type="entry name" value="DUF34/NIF3_sf"/>
</dbReference>
<gene>
    <name evidence="5" type="ORF">E1963_02350</name>
</gene>
<organism evidence="5 6">
    <name type="scientific">Extibacter muris</name>
    <dbReference type="NCBI Taxonomy" id="1796622"/>
    <lineage>
        <taxon>Bacteria</taxon>
        <taxon>Bacillati</taxon>
        <taxon>Bacillota</taxon>
        <taxon>Clostridia</taxon>
        <taxon>Lachnospirales</taxon>
        <taxon>Lachnospiraceae</taxon>
        <taxon>Extibacter</taxon>
    </lineage>
</organism>
<dbReference type="GO" id="GO:0005737">
    <property type="term" value="C:cytoplasm"/>
    <property type="evidence" value="ECO:0007669"/>
    <property type="project" value="TreeGrafter"/>
</dbReference>
<feature type="binding site" evidence="4">
    <location>
        <position position="64"/>
    </location>
    <ligand>
        <name>a divalent metal cation</name>
        <dbReference type="ChEBI" id="CHEBI:60240"/>
        <label>2</label>
    </ligand>
</feature>
<dbReference type="GO" id="GO:0046872">
    <property type="term" value="F:metal ion binding"/>
    <property type="evidence" value="ECO:0007669"/>
    <property type="project" value="UniProtKB-KW"/>
</dbReference>
<comment type="similarity">
    <text evidence="1">Belongs to the GTP cyclohydrolase I type 2/NIF3 family.</text>
</comment>
<sequence length="259" mass="28251">MLCQEIIDIIEKSYPEKYALDWDNVGLLAGRDDKEVKRAYVALDATDEVVEAAVEQGADMLITHHPLIFGALKQVTNRNFIGRRIIKMLQNDISYYAMHTNYDVLGMADLSGKMLHLHDAKVLEVTWDDGCQEGIGRVADLEEAITLAECAAAVKDSFNPGPVKVFGDLSCKVKRIAISPGAGKSMIGAALGKKADVLVTGDIDHHTGIDAVADGLCIIDAGHYGVEHIFVQDMKRYLEENVPGIEVAAAPIRHPFVII</sequence>
<feature type="binding site" evidence="4">
    <location>
        <position position="223"/>
    </location>
    <ligand>
        <name>a divalent metal cation</name>
        <dbReference type="ChEBI" id="CHEBI:60240"/>
        <label>1</label>
    </ligand>
</feature>
<protein>
    <recommendedName>
        <fullName evidence="2">GTP cyclohydrolase 1 type 2 homolog</fullName>
    </recommendedName>
</protein>
<reference evidence="5 6" key="1">
    <citation type="journal article" date="2016" name="Nat. Microbiol.">
        <title>The Mouse Intestinal Bacterial Collection (miBC) provides host-specific insight into cultured diversity and functional potential of the gut microbiota.</title>
        <authorList>
            <person name="Lagkouvardos I."/>
            <person name="Pukall R."/>
            <person name="Abt B."/>
            <person name="Foesel B.U."/>
            <person name="Meier-Kolthoff J.P."/>
            <person name="Kumar N."/>
            <person name="Bresciani A."/>
            <person name="Martinez I."/>
            <person name="Just S."/>
            <person name="Ziegler C."/>
            <person name="Brugiroux S."/>
            <person name="Garzetti D."/>
            <person name="Wenning M."/>
            <person name="Bui T.P."/>
            <person name="Wang J."/>
            <person name="Hugenholtz F."/>
            <person name="Plugge C.M."/>
            <person name="Peterson D.A."/>
            <person name="Hornef M.W."/>
            <person name="Baines J.F."/>
            <person name="Smidt H."/>
            <person name="Walter J."/>
            <person name="Kristiansen K."/>
            <person name="Nielsen H.B."/>
            <person name="Haller D."/>
            <person name="Overmann J."/>
            <person name="Stecher B."/>
            <person name="Clavel T."/>
        </authorList>
    </citation>
    <scope>NUCLEOTIDE SEQUENCE [LARGE SCALE GENOMIC DNA]</scope>
    <source>
        <strain evidence="5 6">DSM 28560</strain>
    </source>
</reference>
<dbReference type="PANTHER" id="PTHR13799">
    <property type="entry name" value="NGG1 INTERACTING FACTOR 3"/>
    <property type="match status" value="1"/>
</dbReference>
<evidence type="ECO:0000256" key="2">
    <source>
        <dbReference type="ARBA" id="ARBA00022112"/>
    </source>
</evidence>